<comment type="caution">
    <text evidence="1">The sequence shown here is derived from an EMBL/GenBank/DDBJ whole genome shotgun (WGS) entry which is preliminary data.</text>
</comment>
<proteinExistence type="predicted"/>
<gene>
    <name evidence="1" type="ORF">EVAR_91992_1</name>
</gene>
<dbReference type="OrthoDB" id="8123886at2759"/>
<evidence type="ECO:0000313" key="2">
    <source>
        <dbReference type="Proteomes" id="UP000299102"/>
    </source>
</evidence>
<dbReference type="EMBL" id="BGZK01005629">
    <property type="protein sequence ID" value="GBP14836.1"/>
    <property type="molecule type" value="Genomic_DNA"/>
</dbReference>
<keyword evidence="2" id="KW-1185">Reference proteome</keyword>
<accession>A0A4C1TKV8</accession>
<reference evidence="1 2" key="1">
    <citation type="journal article" date="2019" name="Commun. Biol.">
        <title>The bagworm genome reveals a unique fibroin gene that provides high tensile strength.</title>
        <authorList>
            <person name="Kono N."/>
            <person name="Nakamura H."/>
            <person name="Ohtoshi R."/>
            <person name="Tomita M."/>
            <person name="Numata K."/>
            <person name="Arakawa K."/>
        </authorList>
    </citation>
    <scope>NUCLEOTIDE SEQUENCE [LARGE SCALE GENOMIC DNA]</scope>
</reference>
<dbReference type="AlphaFoldDB" id="A0A4C1TKV8"/>
<organism evidence="1 2">
    <name type="scientific">Eumeta variegata</name>
    <name type="common">Bagworm moth</name>
    <name type="synonym">Eumeta japonica</name>
    <dbReference type="NCBI Taxonomy" id="151549"/>
    <lineage>
        <taxon>Eukaryota</taxon>
        <taxon>Metazoa</taxon>
        <taxon>Ecdysozoa</taxon>
        <taxon>Arthropoda</taxon>
        <taxon>Hexapoda</taxon>
        <taxon>Insecta</taxon>
        <taxon>Pterygota</taxon>
        <taxon>Neoptera</taxon>
        <taxon>Endopterygota</taxon>
        <taxon>Lepidoptera</taxon>
        <taxon>Glossata</taxon>
        <taxon>Ditrysia</taxon>
        <taxon>Tineoidea</taxon>
        <taxon>Psychidae</taxon>
        <taxon>Oiketicinae</taxon>
        <taxon>Eumeta</taxon>
    </lineage>
</organism>
<name>A0A4C1TKV8_EUMVA</name>
<sequence>MADFRNLQNFLVTRSYAFHTYLLRRSEIRIVLGRYSPTKELPVKGWRRPRSQNFLAQVIRRILNQSRELLDLVLVTGTAEANDNATKTAFFIIKSV</sequence>
<evidence type="ECO:0000313" key="1">
    <source>
        <dbReference type="EMBL" id="GBP14836.1"/>
    </source>
</evidence>
<protein>
    <submittedName>
        <fullName evidence="1">Uncharacterized protein</fullName>
    </submittedName>
</protein>
<dbReference type="Proteomes" id="UP000299102">
    <property type="component" value="Unassembled WGS sequence"/>
</dbReference>